<dbReference type="Proteomes" id="UP000261284">
    <property type="component" value="Unassembled WGS sequence"/>
</dbReference>
<dbReference type="PANTHER" id="PTHR39441">
    <property type="entry name" value="DUF2252 DOMAIN-CONTAINING PROTEIN"/>
    <property type="match status" value="1"/>
</dbReference>
<dbReference type="InterPro" id="IPR018721">
    <property type="entry name" value="DUF2252"/>
</dbReference>
<reference evidence="1 2" key="1">
    <citation type="submission" date="2018-08" db="EMBL/GenBank/DDBJ databases">
        <title>Chitinophagaceae sp. K23C18032701, a novel bacterium isolated from forest soil.</title>
        <authorList>
            <person name="Wang C."/>
        </authorList>
    </citation>
    <scope>NUCLEOTIDE SEQUENCE [LARGE SCALE GENOMIC DNA]</scope>
    <source>
        <strain evidence="1 2">K23C18032701</strain>
    </source>
</reference>
<dbReference type="EMBL" id="QTJU01000007">
    <property type="protein sequence ID" value="RFM26797.1"/>
    <property type="molecule type" value="Genomic_DNA"/>
</dbReference>
<accession>A0A3E1NFY9</accession>
<dbReference type="PANTHER" id="PTHR39441:SF1">
    <property type="entry name" value="DUF2252 DOMAIN-CONTAINING PROTEIN"/>
    <property type="match status" value="1"/>
</dbReference>
<gene>
    <name evidence="1" type="ORF">DXN05_17560</name>
</gene>
<keyword evidence="2" id="KW-1185">Reference proteome</keyword>
<name>A0A3E1NFY9_9BACT</name>
<dbReference type="AlphaFoldDB" id="A0A3E1NFY9"/>
<sequence>MKPWCSACCRTPRLKNSIFKYWHMATVYDRITAYNHNRVPELLALKYRFISEDPFRFFRGTCHLFYEDLAKQISWKDNTRAWICGDLHLENFGSYKGDNRVVYFDLNDFDEAIQAPVSWELVRLLTSIYIAGNQVGFDEQTAEVLCQDYLDTYLHVLKNGKALAVEKETAEGLLRFFLQQVKLRREKDFVQTRLTLKKDRVRLLIDNKKSMQVTPETRKKIIRQTDEWLQAHEPLSRYRTLDAAYRIAGTGSVGLQRYVLLVQDKKTNRLRLLDLKQATPSSLQPYVLLPQPDWKNNAARIIAIQKRMQYVSPALLHEVKIDRMHFVLKELQPTSDRMNLALCKGKRGKLNTILSTMALLTASGQLRSAGRDGSGIADELIAFADAGSRWKKTILQYAKQYAAQVMKDYASYKDAYKNSKAGSKSA</sequence>
<dbReference type="Pfam" id="PF10009">
    <property type="entry name" value="DUF2252"/>
    <property type="match status" value="1"/>
</dbReference>
<evidence type="ECO:0000313" key="1">
    <source>
        <dbReference type="EMBL" id="RFM26797.1"/>
    </source>
</evidence>
<protein>
    <submittedName>
        <fullName evidence="1">DUF2252 domain-containing protein</fullName>
    </submittedName>
</protein>
<evidence type="ECO:0000313" key="2">
    <source>
        <dbReference type="Proteomes" id="UP000261284"/>
    </source>
</evidence>
<comment type="caution">
    <text evidence="1">The sequence shown here is derived from an EMBL/GenBank/DDBJ whole genome shotgun (WGS) entry which is preliminary data.</text>
</comment>
<organism evidence="1 2">
    <name type="scientific">Deminuibacter soli</name>
    <dbReference type="NCBI Taxonomy" id="2291815"/>
    <lineage>
        <taxon>Bacteria</taxon>
        <taxon>Pseudomonadati</taxon>
        <taxon>Bacteroidota</taxon>
        <taxon>Chitinophagia</taxon>
        <taxon>Chitinophagales</taxon>
        <taxon>Chitinophagaceae</taxon>
        <taxon>Deminuibacter</taxon>
    </lineage>
</organism>
<proteinExistence type="predicted"/>